<gene>
    <name evidence="1" type="ORF">IC230_30595</name>
</gene>
<dbReference type="AlphaFoldDB" id="A0A927B7P8"/>
<dbReference type="Proteomes" id="UP000653797">
    <property type="component" value="Unassembled WGS sequence"/>
</dbReference>
<reference evidence="1" key="1">
    <citation type="submission" date="2020-09" db="EMBL/GenBank/DDBJ databases">
        <authorList>
            <person name="Kim M.K."/>
        </authorList>
    </citation>
    <scope>NUCLEOTIDE SEQUENCE</scope>
    <source>
        <strain evidence="1">BT704</strain>
    </source>
</reference>
<dbReference type="EMBL" id="JACXAA010000019">
    <property type="protein sequence ID" value="MBD2757264.1"/>
    <property type="molecule type" value="Genomic_DNA"/>
</dbReference>
<evidence type="ECO:0000313" key="1">
    <source>
        <dbReference type="EMBL" id="MBD2757264.1"/>
    </source>
</evidence>
<protein>
    <submittedName>
        <fullName evidence="1">Uncharacterized protein</fullName>
    </submittedName>
</protein>
<name>A0A927B7P8_9BACT</name>
<evidence type="ECO:0000313" key="2">
    <source>
        <dbReference type="Proteomes" id="UP000653797"/>
    </source>
</evidence>
<dbReference type="RefSeq" id="WP_191042885.1">
    <property type="nucleotide sequence ID" value="NZ_JACXAA010000019.1"/>
</dbReference>
<proteinExistence type="predicted"/>
<accession>A0A927B7P8</accession>
<sequence length="170" mass="18916">MDSEPDVTPLAGPGWAPPYSSHSCSFLIYYQNPVVRVPDFVVYSPFRAGQTITNQFYTDALAKLFRINTQMKNVQGFPFTGTFLVHDDDLALDNHALYVARNLENTIAGIKLSADFLRTMLVQFYTNSDFLFSTVVTKVKGGLFVVNAQLNQRSATGKPVLPFTVLRVPA</sequence>
<comment type="caution">
    <text evidence="1">The sequence shown here is derived from an EMBL/GenBank/DDBJ whole genome shotgun (WGS) entry which is preliminary data.</text>
</comment>
<keyword evidence="2" id="KW-1185">Reference proteome</keyword>
<organism evidence="1 2">
    <name type="scientific">Spirosoma validum</name>
    <dbReference type="NCBI Taxonomy" id="2771355"/>
    <lineage>
        <taxon>Bacteria</taxon>
        <taxon>Pseudomonadati</taxon>
        <taxon>Bacteroidota</taxon>
        <taxon>Cytophagia</taxon>
        <taxon>Cytophagales</taxon>
        <taxon>Cytophagaceae</taxon>
        <taxon>Spirosoma</taxon>
    </lineage>
</organism>